<evidence type="ECO:0000256" key="4">
    <source>
        <dbReference type="ARBA" id="ARBA00023163"/>
    </source>
</evidence>
<proteinExistence type="inferred from homology"/>
<comment type="caution">
    <text evidence="6">The sequence shown here is derived from an EMBL/GenBank/DDBJ whole genome shotgun (WGS) entry which is preliminary data.</text>
</comment>
<comment type="similarity">
    <text evidence="1">Belongs to the LysR transcriptional regulatory family.</text>
</comment>
<dbReference type="SUPFAM" id="SSF53850">
    <property type="entry name" value="Periplasmic binding protein-like II"/>
    <property type="match status" value="1"/>
</dbReference>
<evidence type="ECO:0000313" key="6">
    <source>
        <dbReference type="EMBL" id="MDQ2069095.1"/>
    </source>
</evidence>
<sequence length="296" mass="31641">MKTTLAQWRALQAVVDHGGFAQAAAVLNRSQSSVSYAVGRLEESLGVRLLKLSGRRARLTDAGSALLRGARNLLSEARELESLAATLAEGWEAELSLAVDGLCPEPLLSSALEDFASQASATRVEISEEVLSGASEAISEGRVDLALSPEVPGGFLGEPILEVAFLPVAHPDHALNGLNRSLTNDDLRRERQIVIRDSARQGRRDHGWLGAPRRWTVTSLESARRLVTQGLGFAWLPAPVVAADIDSGRLRQLQLQAGGGRRSHLYLVVARPNSLGPAARLLVDCLRTAAADYAAP</sequence>
<reference evidence="6 7" key="1">
    <citation type="submission" date="2023-08" db="EMBL/GenBank/DDBJ databases">
        <title>Whole-genome sequencing of halo(alkali)philic microorganisms from hypersaline lakes.</title>
        <authorList>
            <person name="Sorokin D.Y."/>
            <person name="Abbas B."/>
            <person name="Merkel A.Y."/>
        </authorList>
    </citation>
    <scope>NUCLEOTIDE SEQUENCE [LARGE SCALE GENOMIC DNA]</scope>
    <source>
        <strain evidence="6 7">AB-CW4</strain>
    </source>
</reference>
<dbReference type="RefSeq" id="WP_306727589.1">
    <property type="nucleotide sequence ID" value="NZ_JAVDDT010000002.1"/>
</dbReference>
<evidence type="ECO:0000256" key="1">
    <source>
        <dbReference type="ARBA" id="ARBA00009437"/>
    </source>
</evidence>
<keyword evidence="3" id="KW-0238">DNA-binding</keyword>
<dbReference type="Gene3D" id="3.40.190.290">
    <property type="match status" value="1"/>
</dbReference>
<dbReference type="Proteomes" id="UP001239019">
    <property type="component" value="Unassembled WGS sequence"/>
</dbReference>
<feature type="domain" description="HTH lysR-type" evidence="5">
    <location>
        <begin position="3"/>
        <end position="60"/>
    </location>
</feature>
<protein>
    <submittedName>
        <fullName evidence="6">LysR family transcriptional regulator</fullName>
    </submittedName>
</protein>
<dbReference type="InterPro" id="IPR005119">
    <property type="entry name" value="LysR_subst-bd"/>
</dbReference>
<keyword evidence="4" id="KW-0804">Transcription</keyword>
<dbReference type="PANTHER" id="PTHR30126">
    <property type="entry name" value="HTH-TYPE TRANSCRIPTIONAL REGULATOR"/>
    <property type="match status" value="1"/>
</dbReference>
<keyword evidence="2" id="KW-0805">Transcription regulation</keyword>
<evidence type="ECO:0000259" key="5">
    <source>
        <dbReference type="PROSITE" id="PS50931"/>
    </source>
</evidence>
<dbReference type="EMBL" id="JAVDDT010000002">
    <property type="protein sequence ID" value="MDQ2069095.1"/>
    <property type="molecule type" value="Genomic_DNA"/>
</dbReference>
<dbReference type="PROSITE" id="PS50931">
    <property type="entry name" value="HTH_LYSR"/>
    <property type="match status" value="1"/>
</dbReference>
<keyword evidence="7" id="KW-1185">Reference proteome</keyword>
<evidence type="ECO:0000256" key="3">
    <source>
        <dbReference type="ARBA" id="ARBA00023125"/>
    </source>
</evidence>
<evidence type="ECO:0000256" key="2">
    <source>
        <dbReference type="ARBA" id="ARBA00023015"/>
    </source>
</evidence>
<dbReference type="Gene3D" id="1.10.10.10">
    <property type="entry name" value="Winged helix-like DNA-binding domain superfamily/Winged helix DNA-binding domain"/>
    <property type="match status" value="1"/>
</dbReference>
<organism evidence="6 7">
    <name type="scientific">Natronospira bacteriovora</name>
    <dbReference type="NCBI Taxonomy" id="3069753"/>
    <lineage>
        <taxon>Bacteria</taxon>
        <taxon>Pseudomonadati</taxon>
        <taxon>Pseudomonadota</taxon>
        <taxon>Gammaproteobacteria</taxon>
        <taxon>Natronospirales</taxon>
        <taxon>Natronospiraceae</taxon>
        <taxon>Natronospira</taxon>
    </lineage>
</organism>
<dbReference type="Pfam" id="PF03466">
    <property type="entry name" value="LysR_substrate"/>
    <property type="match status" value="1"/>
</dbReference>
<evidence type="ECO:0000313" key="7">
    <source>
        <dbReference type="Proteomes" id="UP001239019"/>
    </source>
</evidence>
<dbReference type="InterPro" id="IPR000847">
    <property type="entry name" value="LysR_HTH_N"/>
</dbReference>
<dbReference type="Pfam" id="PF00126">
    <property type="entry name" value="HTH_1"/>
    <property type="match status" value="1"/>
</dbReference>
<gene>
    <name evidence="6" type="ORF">RBH19_04330</name>
</gene>
<name>A0ABU0W4Z8_9GAMM</name>
<dbReference type="PANTHER" id="PTHR30126:SF88">
    <property type="entry name" value="TRANSCRIPTIONAL REGULATOR-RELATED"/>
    <property type="match status" value="1"/>
</dbReference>
<dbReference type="SUPFAM" id="SSF46785">
    <property type="entry name" value="Winged helix' DNA-binding domain"/>
    <property type="match status" value="1"/>
</dbReference>
<accession>A0ABU0W4Z8</accession>
<dbReference type="InterPro" id="IPR036388">
    <property type="entry name" value="WH-like_DNA-bd_sf"/>
</dbReference>
<dbReference type="InterPro" id="IPR036390">
    <property type="entry name" value="WH_DNA-bd_sf"/>
</dbReference>